<feature type="domain" description="ORC1/DEAH AAA+ ATPase" evidence="2">
    <location>
        <begin position="126"/>
        <end position="268"/>
    </location>
</feature>
<gene>
    <name evidence="3" type="ORF">D3093_19645</name>
</gene>
<sequence length="545" mass="60355">MDGADEPATLPEYRDNPFISALPPILSTVEALERLTDLPRFDEAERRYPAHLRAHCVQRLGRYFDPLDRHLLLESRFSMLVRQGYLGRNPATGDYVRRLQNSHERLEQHDLNATPRHAIEPTASGFAIIGCSGIGKSRGIERVLKLYPQVLHHSRPFSLKQMVWLKLDCPYKGSPKQLCISFFAELDKLLGTAYRRKYGTGRYAVDEMMVWMAHVSELHALGVLVVDEIQHLRQAPGASKDDLLNFLVTLVNTIGLPVMIIGTLSAVPLLQSAFRQARRASGMGSLMWERLPRDAHWDQFVERMWSFQWTQEHTPLTDELRHVLYDETQGIVDLVVKLFMLAQVHAIQLGTMRGRPERLEAGLLRHVAKENFKLVAPMIEALRKNDEKALIAYDDLSPLHAFVTQALQIALARLGPPLAAARHGLSLASGRDAEAVREATLAALQAVGVAPEIAELALGPVIAETPDLSPMGLLARVMAMLQGQDTGKAPAKRRGAGKPKKAEPPPLDADDLRGIAAQAKATMRAAHAAFLDAGVVRPPLADFAA</sequence>
<geneLocation type="plasmid" evidence="3 4">
    <name>p1</name>
</geneLocation>
<accession>A0A4D8PGA0</accession>
<dbReference type="Gene3D" id="3.40.50.300">
    <property type="entry name" value="P-loop containing nucleotide triphosphate hydrolases"/>
    <property type="match status" value="1"/>
</dbReference>
<keyword evidence="3" id="KW-0547">Nucleotide-binding</keyword>
<organism evidence="3 4">
    <name type="scientific">Azospirillum argentinense</name>
    <dbReference type="NCBI Taxonomy" id="2970906"/>
    <lineage>
        <taxon>Bacteria</taxon>
        <taxon>Pseudomonadati</taxon>
        <taxon>Pseudomonadota</taxon>
        <taxon>Alphaproteobacteria</taxon>
        <taxon>Rhodospirillales</taxon>
        <taxon>Azospirillaceae</taxon>
        <taxon>Azospirillum</taxon>
    </lineage>
</organism>
<evidence type="ECO:0000259" key="2">
    <source>
        <dbReference type="Pfam" id="PF13401"/>
    </source>
</evidence>
<dbReference type="InterPro" id="IPR049945">
    <property type="entry name" value="AAA_22"/>
</dbReference>
<feature type="compositionally biased region" description="Basic residues" evidence="1">
    <location>
        <begin position="490"/>
        <end position="499"/>
    </location>
</feature>
<dbReference type="RefSeq" id="WP_137116739.1">
    <property type="nucleotide sequence ID" value="NZ_CP032322.1"/>
</dbReference>
<protein>
    <submittedName>
        <fullName evidence="3">ATP-binding protein</fullName>
    </submittedName>
</protein>
<evidence type="ECO:0000256" key="1">
    <source>
        <dbReference type="SAM" id="MobiDB-lite"/>
    </source>
</evidence>
<evidence type="ECO:0000313" key="4">
    <source>
        <dbReference type="Proteomes" id="UP000298595"/>
    </source>
</evidence>
<dbReference type="Pfam" id="PF13401">
    <property type="entry name" value="AAA_22"/>
    <property type="match status" value="1"/>
</dbReference>
<evidence type="ECO:0000313" key="3">
    <source>
        <dbReference type="EMBL" id="QCN97446.1"/>
    </source>
</evidence>
<dbReference type="EMBL" id="CP032322">
    <property type="protein sequence ID" value="QCN97446.1"/>
    <property type="molecule type" value="Genomic_DNA"/>
</dbReference>
<dbReference type="GO" id="GO:0016887">
    <property type="term" value="F:ATP hydrolysis activity"/>
    <property type="evidence" value="ECO:0007669"/>
    <property type="project" value="InterPro"/>
</dbReference>
<dbReference type="AlphaFoldDB" id="A0A4D8PGA0"/>
<dbReference type="GO" id="GO:0005524">
    <property type="term" value="F:ATP binding"/>
    <property type="evidence" value="ECO:0007669"/>
    <property type="project" value="UniProtKB-KW"/>
</dbReference>
<dbReference type="Proteomes" id="UP000298595">
    <property type="component" value="Plasmid p1"/>
</dbReference>
<keyword evidence="3" id="KW-0067">ATP-binding</keyword>
<name>A0A4D8PGA0_9PROT</name>
<feature type="region of interest" description="Disordered" evidence="1">
    <location>
        <begin position="485"/>
        <end position="510"/>
    </location>
</feature>
<reference evidence="3 4" key="1">
    <citation type="submission" date="2018-09" db="EMBL/GenBank/DDBJ databases">
        <title>Whole genome based analysis of evolution and adaptive divergence in Indian and Brazilian strains of Azospirillum brasilense.</title>
        <authorList>
            <person name="Singh C."/>
            <person name="Tripathi A.K."/>
        </authorList>
    </citation>
    <scope>NUCLEOTIDE SEQUENCE [LARGE SCALE GENOMIC DNA]</scope>
    <source>
        <strain evidence="3 4">MTCC4035</strain>
        <plasmid evidence="3 4">p1</plasmid>
    </source>
</reference>
<keyword evidence="3" id="KW-0614">Plasmid</keyword>
<dbReference type="SUPFAM" id="SSF52540">
    <property type="entry name" value="P-loop containing nucleoside triphosphate hydrolases"/>
    <property type="match status" value="1"/>
</dbReference>
<dbReference type="KEGG" id="aare:D3093_19645"/>
<dbReference type="InterPro" id="IPR027417">
    <property type="entry name" value="P-loop_NTPase"/>
</dbReference>
<proteinExistence type="predicted"/>